<dbReference type="InterPro" id="IPR047115">
    <property type="entry name" value="ARSB"/>
</dbReference>
<evidence type="ECO:0000313" key="7">
    <source>
        <dbReference type="EMBL" id="CAH1795739.1"/>
    </source>
</evidence>
<dbReference type="InterPro" id="IPR024607">
    <property type="entry name" value="Sulfatase_CS"/>
</dbReference>
<dbReference type="Proteomes" id="UP000749559">
    <property type="component" value="Unassembled WGS sequence"/>
</dbReference>
<comment type="caution">
    <text evidence="7">The sequence shown here is derived from an EMBL/GenBank/DDBJ whole genome shotgun (WGS) entry which is preliminary data.</text>
</comment>
<keyword evidence="4" id="KW-0378">Hydrolase</keyword>
<evidence type="ECO:0000256" key="3">
    <source>
        <dbReference type="ARBA" id="ARBA00022723"/>
    </source>
</evidence>
<dbReference type="EMBL" id="CAIIXF020000010">
    <property type="protein sequence ID" value="CAH1795739.1"/>
    <property type="molecule type" value="Genomic_DNA"/>
</dbReference>
<dbReference type="InterPro" id="IPR000917">
    <property type="entry name" value="Sulfatase_N"/>
</dbReference>
<dbReference type="Gene3D" id="3.40.720.10">
    <property type="entry name" value="Alkaline Phosphatase, subunit A"/>
    <property type="match status" value="1"/>
</dbReference>
<keyword evidence="6" id="KW-0325">Glycoprotein</keyword>
<dbReference type="GO" id="GO:0008484">
    <property type="term" value="F:sulfuric ester hydrolase activity"/>
    <property type="evidence" value="ECO:0007669"/>
    <property type="project" value="InterPro"/>
</dbReference>
<dbReference type="InterPro" id="IPR017850">
    <property type="entry name" value="Alkaline_phosphatase_core_sf"/>
</dbReference>
<protein>
    <submittedName>
        <fullName evidence="7">Uncharacterized protein</fullName>
    </submittedName>
</protein>
<dbReference type="CDD" id="cd16029">
    <property type="entry name" value="4-S"/>
    <property type="match status" value="1"/>
</dbReference>
<dbReference type="GO" id="GO:0046872">
    <property type="term" value="F:metal ion binding"/>
    <property type="evidence" value="ECO:0007669"/>
    <property type="project" value="UniProtKB-KW"/>
</dbReference>
<sequence>MNTLLQALILFLVSMLQLCYSKPPNIVFIVADDLGWNDVGWRNEQVLTPNLDKLAREGVILNSSYVQPVCTPSRNAFLTGYFPFHTGLQHFVIFPPQPYGLPLKFTLLPERLRKLGYDTHMVGKWHLGFCKWEYTPTYRGFDTFLGYYNGEEHYFSHDYTYQNKKGFDLRNNTKPLREATGDYSANIYATRAIEILENHNKSKPLFLYLPFQSVHAPLEVPERYKDLYPAVKTQARRTYLAMVSALDEAVGNITDTLKKYGYMDDTLIVFTTDNGGPVNWGANNWPLRGAKVTLWEGGTKASAFVHGPMLKKRGYTNTGMIHAVDWYATLLSIAGGKVDPDVDGIDQWDTISSDAPSKRKRFVYNIDEIDDSFAIR</sequence>
<dbReference type="SUPFAM" id="SSF53649">
    <property type="entry name" value="Alkaline phosphatase-like"/>
    <property type="match status" value="1"/>
</dbReference>
<dbReference type="PROSITE" id="PS00149">
    <property type="entry name" value="SULFATASE_2"/>
    <property type="match status" value="1"/>
</dbReference>
<dbReference type="PANTHER" id="PTHR10342">
    <property type="entry name" value="ARYLSULFATASE"/>
    <property type="match status" value="1"/>
</dbReference>
<evidence type="ECO:0000256" key="4">
    <source>
        <dbReference type="ARBA" id="ARBA00022801"/>
    </source>
</evidence>
<comment type="similarity">
    <text evidence="2">Belongs to the sulfatase family.</text>
</comment>
<organism evidence="7 8">
    <name type="scientific">Owenia fusiformis</name>
    <name type="common">Polychaete worm</name>
    <dbReference type="NCBI Taxonomy" id="6347"/>
    <lineage>
        <taxon>Eukaryota</taxon>
        <taxon>Metazoa</taxon>
        <taxon>Spiralia</taxon>
        <taxon>Lophotrochozoa</taxon>
        <taxon>Annelida</taxon>
        <taxon>Polychaeta</taxon>
        <taxon>Sedentaria</taxon>
        <taxon>Canalipalpata</taxon>
        <taxon>Sabellida</taxon>
        <taxon>Oweniida</taxon>
        <taxon>Oweniidae</taxon>
        <taxon>Owenia</taxon>
    </lineage>
</organism>
<dbReference type="PANTHER" id="PTHR10342:SF273">
    <property type="entry name" value="RE14504P"/>
    <property type="match status" value="1"/>
</dbReference>
<dbReference type="AlphaFoldDB" id="A0A8J1XT28"/>
<keyword evidence="8" id="KW-1185">Reference proteome</keyword>
<evidence type="ECO:0000256" key="6">
    <source>
        <dbReference type="ARBA" id="ARBA00023180"/>
    </source>
</evidence>
<name>A0A8J1XT28_OWEFU</name>
<reference evidence="7" key="1">
    <citation type="submission" date="2022-03" db="EMBL/GenBank/DDBJ databases">
        <authorList>
            <person name="Martin C."/>
        </authorList>
    </citation>
    <scope>NUCLEOTIDE SEQUENCE</scope>
</reference>
<gene>
    <name evidence="7" type="ORF">OFUS_LOCUS20235</name>
</gene>
<keyword evidence="3" id="KW-0479">Metal-binding</keyword>
<dbReference type="OrthoDB" id="103349at2759"/>
<evidence type="ECO:0000256" key="1">
    <source>
        <dbReference type="ARBA" id="ARBA00001913"/>
    </source>
</evidence>
<comment type="cofactor">
    <cofactor evidence="1">
        <name>Ca(2+)</name>
        <dbReference type="ChEBI" id="CHEBI:29108"/>
    </cofactor>
</comment>
<evidence type="ECO:0000256" key="5">
    <source>
        <dbReference type="ARBA" id="ARBA00022837"/>
    </source>
</evidence>
<proteinExistence type="inferred from homology"/>
<dbReference type="Pfam" id="PF00884">
    <property type="entry name" value="Sulfatase"/>
    <property type="match status" value="1"/>
</dbReference>
<accession>A0A8J1XT28</accession>
<keyword evidence="5" id="KW-0106">Calcium</keyword>
<evidence type="ECO:0000256" key="2">
    <source>
        <dbReference type="ARBA" id="ARBA00008779"/>
    </source>
</evidence>
<evidence type="ECO:0000313" key="8">
    <source>
        <dbReference type="Proteomes" id="UP000749559"/>
    </source>
</evidence>
<dbReference type="PROSITE" id="PS00523">
    <property type="entry name" value="SULFATASE_1"/>
    <property type="match status" value="1"/>
</dbReference>